<sequence>MVQTPLLALPLVSWLAGPQIQLGNTTLYGRNLSDSGLEFYGGIPYAEPPLGDLRLRPPVPKALDVPSFDASDFGLMCYQRDLPAEVMSEDCLTINVLRPAGISSDASLPVMAWVHGGGFDQGSASEYNGTAIVAQSVARGTPVIYVNFNYRLGPLGFPQGREAAEKRALNVGLRDMVLALNWIQDNIGVFGGDKAKVTVFGESAGAIALGTLMLGDTLDGLARAAIFQSGSAASTISVDTLDREADWHHFVTAIPACSMTAWTRDTFSCIRAADTSSLLPAVVAPLALSKQIFPWDNTIDGPGGFLPDLPSRLWERGLFAKIPFISGNNLDEGTLLTHPWVNSTEMLRETLIANYTPALMGERALNESVERLLELYPDVPALGSPFRTGNETFGLSSHFKRGCAILGDTIFHAQRRKFSAVANRFGVKNWGYLFSDPPTTGPAFQGVAHLAELPYIFGTIDTPSYAKELSSLMIDYWVSFATSLDPNDGKGLRRPVWPELTRRNQVLIEFIGNNTGVIPDNYRAEQIDFIMGNLPVFQAR</sequence>
<dbReference type="Pfam" id="PF00135">
    <property type="entry name" value="COesterase"/>
    <property type="match status" value="1"/>
</dbReference>
<dbReference type="InterPro" id="IPR019819">
    <property type="entry name" value="Carboxylesterase_B_CS"/>
</dbReference>
<feature type="domain" description="Carboxylesterase type B" evidence="4">
    <location>
        <begin position="19"/>
        <end position="529"/>
    </location>
</feature>
<dbReference type="HOGENOM" id="CLU_006586_10_6_1"/>
<evidence type="ECO:0000259" key="4">
    <source>
        <dbReference type="Pfam" id="PF00135"/>
    </source>
</evidence>
<dbReference type="InParanoid" id="A0A067NXE9"/>
<dbReference type="PROSITE" id="PS00122">
    <property type="entry name" value="CARBOXYLESTERASE_B_1"/>
    <property type="match status" value="1"/>
</dbReference>
<organism evidence="5 6">
    <name type="scientific">Pleurotus ostreatus (strain PC15)</name>
    <name type="common">Oyster mushroom</name>
    <dbReference type="NCBI Taxonomy" id="1137138"/>
    <lineage>
        <taxon>Eukaryota</taxon>
        <taxon>Fungi</taxon>
        <taxon>Dikarya</taxon>
        <taxon>Basidiomycota</taxon>
        <taxon>Agaricomycotina</taxon>
        <taxon>Agaricomycetes</taxon>
        <taxon>Agaricomycetidae</taxon>
        <taxon>Agaricales</taxon>
        <taxon>Pleurotineae</taxon>
        <taxon>Pleurotaceae</taxon>
        <taxon>Pleurotus</taxon>
    </lineage>
</organism>
<comment type="similarity">
    <text evidence="1 3">Belongs to the type-B carboxylesterase/lipase family.</text>
</comment>
<dbReference type="SUPFAM" id="SSF53474">
    <property type="entry name" value="alpha/beta-Hydrolases"/>
    <property type="match status" value="1"/>
</dbReference>
<reference evidence="6" key="1">
    <citation type="journal article" date="2014" name="Proc. Natl. Acad. Sci. U.S.A.">
        <title>Extensive sampling of basidiomycete genomes demonstrates inadequacy of the white-rot/brown-rot paradigm for wood decay fungi.</title>
        <authorList>
            <person name="Riley R."/>
            <person name="Salamov A.A."/>
            <person name="Brown D.W."/>
            <person name="Nagy L.G."/>
            <person name="Floudas D."/>
            <person name="Held B.W."/>
            <person name="Levasseur A."/>
            <person name="Lombard V."/>
            <person name="Morin E."/>
            <person name="Otillar R."/>
            <person name="Lindquist E.A."/>
            <person name="Sun H."/>
            <person name="LaButti K.M."/>
            <person name="Schmutz J."/>
            <person name="Jabbour D."/>
            <person name="Luo H."/>
            <person name="Baker S.E."/>
            <person name="Pisabarro A.G."/>
            <person name="Walton J.D."/>
            <person name="Blanchette R.A."/>
            <person name="Henrissat B."/>
            <person name="Martin F."/>
            <person name="Cullen D."/>
            <person name="Hibbett D.S."/>
            <person name="Grigoriev I.V."/>
        </authorList>
    </citation>
    <scope>NUCLEOTIDE SEQUENCE [LARGE SCALE GENOMIC DNA]</scope>
    <source>
        <strain evidence="6">PC15</strain>
    </source>
</reference>
<protein>
    <recommendedName>
        <fullName evidence="3">Carboxylic ester hydrolase</fullName>
        <ecNumber evidence="3">3.1.1.-</ecNumber>
    </recommendedName>
</protein>
<evidence type="ECO:0000313" key="5">
    <source>
        <dbReference type="EMBL" id="KDQ32599.1"/>
    </source>
</evidence>
<proteinExistence type="inferred from homology"/>
<dbReference type="PANTHER" id="PTHR11559">
    <property type="entry name" value="CARBOXYLESTERASE"/>
    <property type="match status" value="1"/>
</dbReference>
<feature type="signal peptide" evidence="3">
    <location>
        <begin position="1"/>
        <end position="16"/>
    </location>
</feature>
<dbReference type="EC" id="3.1.1.-" evidence="3"/>
<evidence type="ECO:0000256" key="1">
    <source>
        <dbReference type="ARBA" id="ARBA00005964"/>
    </source>
</evidence>
<dbReference type="Gene3D" id="3.40.50.1820">
    <property type="entry name" value="alpha/beta hydrolase"/>
    <property type="match status" value="1"/>
</dbReference>
<dbReference type="VEuPathDB" id="FungiDB:PLEOSDRAFT_1060369"/>
<keyword evidence="3" id="KW-0732">Signal</keyword>
<dbReference type="Proteomes" id="UP000027073">
    <property type="component" value="Unassembled WGS sequence"/>
</dbReference>
<evidence type="ECO:0000313" key="6">
    <source>
        <dbReference type="Proteomes" id="UP000027073"/>
    </source>
</evidence>
<dbReference type="InterPro" id="IPR050309">
    <property type="entry name" value="Type-B_Carboxylest/Lipase"/>
</dbReference>
<dbReference type="AlphaFoldDB" id="A0A067NXE9"/>
<dbReference type="ESTHER" id="pleos-a0a067nxe9">
    <property type="family name" value="Fungal_carboxylesterase_lipase"/>
</dbReference>
<gene>
    <name evidence="5" type="ORF">PLEOSDRAFT_1060369</name>
</gene>
<dbReference type="InterPro" id="IPR002018">
    <property type="entry name" value="CarbesteraseB"/>
</dbReference>
<dbReference type="EMBL" id="KL198004">
    <property type="protein sequence ID" value="KDQ32599.1"/>
    <property type="molecule type" value="Genomic_DNA"/>
</dbReference>
<keyword evidence="2 3" id="KW-0378">Hydrolase</keyword>
<dbReference type="PROSITE" id="PS00941">
    <property type="entry name" value="CARBOXYLESTERASE_B_2"/>
    <property type="match status" value="1"/>
</dbReference>
<evidence type="ECO:0000256" key="3">
    <source>
        <dbReference type="RuleBase" id="RU361235"/>
    </source>
</evidence>
<evidence type="ECO:0000256" key="2">
    <source>
        <dbReference type="ARBA" id="ARBA00022801"/>
    </source>
</evidence>
<feature type="chain" id="PRO_5005103588" description="Carboxylic ester hydrolase" evidence="3">
    <location>
        <begin position="17"/>
        <end position="540"/>
    </location>
</feature>
<dbReference type="GO" id="GO:0016787">
    <property type="term" value="F:hydrolase activity"/>
    <property type="evidence" value="ECO:0007669"/>
    <property type="project" value="UniProtKB-KW"/>
</dbReference>
<accession>A0A067NXE9</accession>
<name>A0A067NXE9_PLEO1</name>
<dbReference type="STRING" id="1137138.A0A067NXE9"/>
<dbReference type="InterPro" id="IPR019826">
    <property type="entry name" value="Carboxylesterase_B_AS"/>
</dbReference>
<dbReference type="InterPro" id="IPR029058">
    <property type="entry name" value="AB_hydrolase_fold"/>
</dbReference>
<dbReference type="OrthoDB" id="408631at2759"/>